<organism evidence="17 18">
    <name type="scientific">Chanos chanos</name>
    <name type="common">Milkfish</name>
    <name type="synonym">Mugil chanos</name>
    <dbReference type="NCBI Taxonomy" id="29144"/>
    <lineage>
        <taxon>Eukaryota</taxon>
        <taxon>Metazoa</taxon>
        <taxon>Chordata</taxon>
        <taxon>Craniata</taxon>
        <taxon>Vertebrata</taxon>
        <taxon>Euteleostomi</taxon>
        <taxon>Actinopterygii</taxon>
        <taxon>Neopterygii</taxon>
        <taxon>Teleostei</taxon>
        <taxon>Ostariophysi</taxon>
        <taxon>Gonorynchiformes</taxon>
        <taxon>Chanidae</taxon>
        <taxon>Chanos</taxon>
    </lineage>
</organism>
<keyword evidence="17" id="KW-1185">Reference proteome</keyword>
<evidence type="ECO:0000256" key="15">
    <source>
        <dbReference type="SAM" id="SignalP"/>
    </source>
</evidence>
<dbReference type="PANTHER" id="PTHR46838">
    <property type="entry name" value="TUMOR NECROSIS FACTOR RECEPTOR SUPERFAMILY MEMBER 14"/>
    <property type="match status" value="1"/>
</dbReference>
<dbReference type="PANTHER" id="PTHR46838:SF1">
    <property type="entry name" value="TUMOR NECROSIS FACTOR RECEPTOR SUPERFAMILY MEMBER 14"/>
    <property type="match status" value="1"/>
</dbReference>
<comment type="caution">
    <text evidence="12">Lacks conserved residue(s) required for the propagation of feature annotation.</text>
</comment>
<dbReference type="PROSITE" id="PS00652">
    <property type="entry name" value="TNFR_NGFR_1"/>
    <property type="match status" value="2"/>
</dbReference>
<evidence type="ECO:0000313" key="18">
    <source>
        <dbReference type="RefSeq" id="XP_030639327.1"/>
    </source>
</evidence>
<dbReference type="GO" id="GO:0009897">
    <property type="term" value="C:external side of plasma membrane"/>
    <property type="evidence" value="ECO:0007669"/>
    <property type="project" value="TreeGrafter"/>
</dbReference>
<evidence type="ECO:0000256" key="6">
    <source>
        <dbReference type="ARBA" id="ARBA00022737"/>
    </source>
</evidence>
<keyword evidence="4 14" id="KW-0812">Transmembrane</keyword>
<evidence type="ECO:0000256" key="12">
    <source>
        <dbReference type="PROSITE-ProRule" id="PRU00206"/>
    </source>
</evidence>
<evidence type="ECO:0000256" key="5">
    <source>
        <dbReference type="ARBA" id="ARBA00022729"/>
    </source>
</evidence>
<keyword evidence="2" id="KW-0597">Phosphoprotein</keyword>
<dbReference type="GO" id="GO:0004888">
    <property type="term" value="F:transmembrane signaling receptor activity"/>
    <property type="evidence" value="ECO:0007669"/>
    <property type="project" value="InterPro"/>
</dbReference>
<evidence type="ECO:0000256" key="2">
    <source>
        <dbReference type="ARBA" id="ARBA00022553"/>
    </source>
</evidence>
<evidence type="ECO:0000256" key="1">
    <source>
        <dbReference type="ARBA" id="ARBA00004479"/>
    </source>
</evidence>
<keyword evidence="9 12" id="KW-1015">Disulfide bond</keyword>
<dbReference type="CDD" id="cd13405">
    <property type="entry name" value="TNFRSF14_teleost"/>
    <property type="match status" value="1"/>
</dbReference>
<feature type="chain" id="PRO_5027088678" evidence="15">
    <location>
        <begin position="18"/>
        <end position="255"/>
    </location>
</feature>
<dbReference type="AlphaFoldDB" id="A0A6J2W5D0"/>
<feature type="repeat" description="TNFR-Cys" evidence="12">
    <location>
        <begin position="64"/>
        <end position="106"/>
    </location>
</feature>
<keyword evidence="7 14" id="KW-1133">Transmembrane helix</keyword>
<feature type="transmembrane region" description="Helical" evidence="14">
    <location>
        <begin position="201"/>
        <end position="224"/>
    </location>
</feature>
<evidence type="ECO:0000256" key="7">
    <source>
        <dbReference type="ARBA" id="ARBA00022989"/>
    </source>
</evidence>
<dbReference type="SMART" id="SM00208">
    <property type="entry name" value="TNFR"/>
    <property type="match status" value="4"/>
</dbReference>
<keyword evidence="11" id="KW-0325">Glycoprotein</keyword>
<evidence type="ECO:0000256" key="3">
    <source>
        <dbReference type="ARBA" id="ARBA00022581"/>
    </source>
</evidence>
<dbReference type="FunFam" id="2.10.50.10:FF:000009">
    <property type="entry name" value="Tumor necrosis factor receptor superfamily member 14"/>
    <property type="match status" value="1"/>
</dbReference>
<gene>
    <name evidence="18" type="primary">LOC115820029</name>
</gene>
<keyword evidence="3" id="KW-0945">Host-virus interaction</keyword>
<dbReference type="InterPro" id="IPR008063">
    <property type="entry name" value="Fas_rcpt"/>
</dbReference>
<evidence type="ECO:0000259" key="16">
    <source>
        <dbReference type="PROSITE" id="PS50050"/>
    </source>
</evidence>
<evidence type="ECO:0000256" key="13">
    <source>
        <dbReference type="SAM" id="MobiDB-lite"/>
    </source>
</evidence>
<feature type="disulfide bond" evidence="12">
    <location>
        <begin position="65"/>
        <end position="80"/>
    </location>
</feature>
<evidence type="ECO:0000256" key="4">
    <source>
        <dbReference type="ARBA" id="ARBA00022692"/>
    </source>
</evidence>
<dbReference type="PROSITE" id="PS50050">
    <property type="entry name" value="TNFR_NGFR_2"/>
    <property type="match status" value="1"/>
</dbReference>
<dbReference type="InterPro" id="IPR001368">
    <property type="entry name" value="TNFR/NGFR_Cys_rich_reg"/>
</dbReference>
<name>A0A6J2W5D0_CHACN</name>
<evidence type="ECO:0000256" key="8">
    <source>
        <dbReference type="ARBA" id="ARBA00023136"/>
    </source>
</evidence>
<evidence type="ECO:0000313" key="17">
    <source>
        <dbReference type="Proteomes" id="UP000504632"/>
    </source>
</evidence>
<feature type="domain" description="TNFR-Cys" evidence="16">
    <location>
        <begin position="64"/>
        <end position="106"/>
    </location>
</feature>
<dbReference type="GeneID" id="115820029"/>
<dbReference type="Proteomes" id="UP000504632">
    <property type="component" value="Chromosome 9"/>
</dbReference>
<dbReference type="FunFam" id="2.10.50.10:FF:000065">
    <property type="entry name" value="TNF receptor superfamily member 14"/>
    <property type="match status" value="1"/>
</dbReference>
<feature type="region of interest" description="Disordered" evidence="13">
    <location>
        <begin position="230"/>
        <end position="255"/>
    </location>
</feature>
<reference evidence="18" key="1">
    <citation type="submission" date="2025-08" db="UniProtKB">
        <authorList>
            <consortium name="RefSeq"/>
        </authorList>
    </citation>
    <scope>IDENTIFICATION</scope>
</reference>
<proteinExistence type="predicted"/>
<dbReference type="OrthoDB" id="10031141at2759"/>
<protein>
    <submittedName>
        <fullName evidence="18">Tumor necrosis factor receptor superfamily member 14-like</fullName>
    </submittedName>
</protein>
<dbReference type="GO" id="GO:0002720">
    <property type="term" value="P:positive regulation of cytokine production involved in immune response"/>
    <property type="evidence" value="ECO:0007669"/>
    <property type="project" value="TreeGrafter"/>
</dbReference>
<dbReference type="Pfam" id="PF00020">
    <property type="entry name" value="TNFR_c6"/>
    <property type="match status" value="3"/>
</dbReference>
<evidence type="ECO:0000256" key="10">
    <source>
        <dbReference type="ARBA" id="ARBA00023170"/>
    </source>
</evidence>
<feature type="signal peptide" evidence="15">
    <location>
        <begin position="1"/>
        <end position="17"/>
    </location>
</feature>
<keyword evidence="5 15" id="KW-0732">Signal</keyword>
<dbReference type="GO" id="GO:0006955">
    <property type="term" value="P:immune response"/>
    <property type="evidence" value="ECO:0007669"/>
    <property type="project" value="InterPro"/>
</dbReference>
<evidence type="ECO:0000256" key="11">
    <source>
        <dbReference type="ARBA" id="ARBA00023180"/>
    </source>
</evidence>
<comment type="subcellular location">
    <subcellularLocation>
        <location evidence="1">Membrane</location>
        <topology evidence="1">Single-pass type I membrane protein</topology>
    </subcellularLocation>
</comment>
<sequence>MRIIMLIVHIYFLCTLALFHNFQLCISTCGKAKYEVNGECCPMCGPGFRVYKHCTEYTSTLCIPCTPSTFTDLPSGLVKCIQCTVCDSRQGLRTKTECTLTADTICEPREGFYCIDRHKHSCKEAFEHSKCKPGQYIVQKGTADTDTVCGDCVGETYSDGSFSSCLPHTQCESSDGVVRRVKRPGTHSSDTECEETHVVPIIVPVLFLIIGSAVVLVPLYFCWYRKRKPKTPGREDTRTDGGAGELLTTNSEGEH</sequence>
<dbReference type="FunFam" id="2.10.50.10:FF:000007">
    <property type="entry name" value="TNF receptor superfamily member 14"/>
    <property type="match status" value="1"/>
</dbReference>
<keyword evidence="10" id="KW-0675">Receptor</keyword>
<dbReference type="InParanoid" id="A0A6J2W5D0"/>
<dbReference type="PRINTS" id="PR01680">
    <property type="entry name" value="TNFACTORR6"/>
</dbReference>
<keyword evidence="6" id="KW-0677">Repeat</keyword>
<dbReference type="GO" id="GO:0050830">
    <property type="term" value="P:defense response to Gram-positive bacterium"/>
    <property type="evidence" value="ECO:0007669"/>
    <property type="project" value="TreeGrafter"/>
</dbReference>
<dbReference type="GO" id="GO:0007165">
    <property type="term" value="P:signal transduction"/>
    <property type="evidence" value="ECO:0007669"/>
    <property type="project" value="InterPro"/>
</dbReference>
<evidence type="ECO:0000256" key="9">
    <source>
        <dbReference type="ARBA" id="ARBA00023157"/>
    </source>
</evidence>
<dbReference type="GO" id="GO:0006915">
    <property type="term" value="P:apoptotic process"/>
    <property type="evidence" value="ECO:0007669"/>
    <property type="project" value="InterPro"/>
</dbReference>
<dbReference type="GO" id="GO:0050829">
    <property type="term" value="P:defense response to Gram-negative bacterium"/>
    <property type="evidence" value="ECO:0007669"/>
    <property type="project" value="TreeGrafter"/>
</dbReference>
<dbReference type="GO" id="GO:0046642">
    <property type="term" value="P:negative regulation of alpha-beta T cell proliferation"/>
    <property type="evidence" value="ECO:0007669"/>
    <property type="project" value="TreeGrafter"/>
</dbReference>
<dbReference type="SUPFAM" id="SSF57586">
    <property type="entry name" value="TNF receptor-like"/>
    <property type="match status" value="2"/>
</dbReference>
<evidence type="ECO:0000256" key="14">
    <source>
        <dbReference type="SAM" id="Phobius"/>
    </source>
</evidence>
<dbReference type="Gene3D" id="2.10.50.10">
    <property type="entry name" value="Tumor Necrosis Factor Receptor, subunit A, domain 2"/>
    <property type="match status" value="3"/>
</dbReference>
<dbReference type="GO" id="GO:2000406">
    <property type="term" value="P:positive regulation of T cell migration"/>
    <property type="evidence" value="ECO:0007669"/>
    <property type="project" value="TreeGrafter"/>
</dbReference>
<dbReference type="RefSeq" id="XP_030639327.1">
    <property type="nucleotide sequence ID" value="XM_030783467.1"/>
</dbReference>
<keyword evidence="8 14" id="KW-0472">Membrane</keyword>
<accession>A0A6J2W5D0</accession>